<accession>D0KYP0</accession>
<dbReference type="Pfam" id="PF01312">
    <property type="entry name" value="Bac_export_2"/>
    <property type="match status" value="1"/>
</dbReference>
<keyword evidence="11 13" id="KW-1006">Bacterial flagellum protein export</keyword>
<dbReference type="PANTHER" id="PTHR30531:SF12">
    <property type="entry name" value="FLAGELLAR BIOSYNTHETIC PROTEIN FLHB"/>
    <property type="match status" value="1"/>
</dbReference>
<sequence length="379" mass="41742">MAENENGQEKTEEPSEKRLREAREKGQVARSRELGSLALTAGSAIVFLVMGGHMLSRLEQMFRHAFTLSRAEIMDPATMFHRLALSFSEGFLALLPFFLAAVVLAVSSTLLVGGWNFSTQALAPQFNRLNPLSGFKRMFSMKSLVELLKTLAKFFLIAAIAIGLFEAMEKDFVGLGLMGLEAGLARAGTLLSWSFLGLSLGLLVVAMIDVPFQMYEYKKGLRMTRQEMIDEYKEVEGKPEVKQKIRQLQRQMAQRRMMEAVPTADVIITNPTHFSVALKYQPNSDAAPMVVAKGADEMAMTIRKIANANHVPLFESPQLARSLFAHVEVGDAIPSGLYVAVAQVLAYVFQMKGASAPPERPDPSVPDEFRAGPDGRPSV</sequence>
<protein>
    <recommendedName>
        <fullName evidence="3 13">Flagellar biosynthetic protein FlhB</fullName>
    </recommendedName>
</protein>
<keyword evidence="9 13" id="KW-1133">Transmembrane helix</keyword>
<dbReference type="MEROPS" id="N06.A01"/>
<evidence type="ECO:0000256" key="5">
    <source>
        <dbReference type="ARBA" id="ARBA00022475"/>
    </source>
</evidence>
<evidence type="ECO:0000256" key="12">
    <source>
        <dbReference type="ARBA" id="ARBA00025078"/>
    </source>
</evidence>
<evidence type="ECO:0000313" key="15">
    <source>
        <dbReference type="EMBL" id="ACX95563.1"/>
    </source>
</evidence>
<dbReference type="GO" id="GO:0009306">
    <property type="term" value="P:protein secretion"/>
    <property type="evidence" value="ECO:0007669"/>
    <property type="project" value="InterPro"/>
</dbReference>
<proteinExistence type="inferred from homology"/>
<dbReference type="AlphaFoldDB" id="D0KYP0"/>
<keyword evidence="7 13" id="KW-1005">Bacterial flagellum biogenesis</keyword>
<feature type="region of interest" description="Disordered" evidence="14">
    <location>
        <begin position="354"/>
        <end position="379"/>
    </location>
</feature>
<evidence type="ECO:0000313" key="16">
    <source>
        <dbReference type="Proteomes" id="UP000009102"/>
    </source>
</evidence>
<dbReference type="eggNOG" id="COG1377">
    <property type="taxonomic scope" value="Bacteria"/>
</dbReference>
<comment type="subcellular location">
    <subcellularLocation>
        <location evidence="1">Cell membrane</location>
        <topology evidence="1">Multi-pass membrane protein</topology>
    </subcellularLocation>
</comment>
<evidence type="ECO:0000256" key="13">
    <source>
        <dbReference type="RuleBase" id="RU364091"/>
    </source>
</evidence>
<feature type="compositionally biased region" description="Basic and acidic residues" evidence="14">
    <location>
        <begin position="7"/>
        <end position="27"/>
    </location>
</feature>
<dbReference type="NCBIfam" id="TIGR00328">
    <property type="entry name" value="flhB"/>
    <property type="match status" value="1"/>
</dbReference>
<reference evidence="15 16" key="1">
    <citation type="submission" date="2009-10" db="EMBL/GenBank/DDBJ databases">
        <title>Complete sequence of Halothiobacillus neapolitanus c2.</title>
        <authorList>
            <consortium name="US DOE Joint Genome Institute"/>
            <person name="Lucas S."/>
            <person name="Copeland A."/>
            <person name="Lapidus A."/>
            <person name="Glavina del Rio T."/>
            <person name="Tice H."/>
            <person name="Bruce D."/>
            <person name="Goodwin L."/>
            <person name="Pitluck S."/>
            <person name="Davenport K."/>
            <person name="Brettin T."/>
            <person name="Detter J.C."/>
            <person name="Han C."/>
            <person name="Tapia R."/>
            <person name="Larimer F."/>
            <person name="Land M."/>
            <person name="Hauser L."/>
            <person name="Kyrpides N."/>
            <person name="Mikhailova N."/>
            <person name="Kerfeld C."/>
            <person name="Cannon G."/>
            <person name="Heinhort S."/>
        </authorList>
    </citation>
    <scope>NUCLEOTIDE SEQUENCE [LARGE SCALE GENOMIC DNA]</scope>
    <source>
        <strain evidence="16">ATCC 23641 / c2</strain>
    </source>
</reference>
<evidence type="ECO:0000256" key="4">
    <source>
        <dbReference type="ARBA" id="ARBA00022448"/>
    </source>
</evidence>
<evidence type="ECO:0000256" key="11">
    <source>
        <dbReference type="ARBA" id="ARBA00023225"/>
    </source>
</evidence>
<dbReference type="GO" id="GO:0005886">
    <property type="term" value="C:plasma membrane"/>
    <property type="evidence" value="ECO:0007669"/>
    <property type="project" value="UniProtKB-SubCell"/>
</dbReference>
<evidence type="ECO:0000256" key="14">
    <source>
        <dbReference type="SAM" id="MobiDB-lite"/>
    </source>
</evidence>
<comment type="similarity">
    <text evidence="2 13">Belongs to the type III secretion exporter family.</text>
</comment>
<evidence type="ECO:0000256" key="7">
    <source>
        <dbReference type="ARBA" id="ARBA00022795"/>
    </source>
</evidence>
<keyword evidence="8 13" id="KW-0653">Protein transport</keyword>
<feature type="transmembrane region" description="Helical" evidence="13">
    <location>
        <begin position="34"/>
        <end position="55"/>
    </location>
</feature>
<evidence type="ECO:0000256" key="3">
    <source>
        <dbReference type="ARBA" id="ARBA00021622"/>
    </source>
</evidence>
<dbReference type="GO" id="GO:0044780">
    <property type="term" value="P:bacterial-type flagellum assembly"/>
    <property type="evidence" value="ECO:0007669"/>
    <property type="project" value="InterPro"/>
</dbReference>
<dbReference type="PRINTS" id="PR00950">
    <property type="entry name" value="TYPE3IMSPROT"/>
</dbReference>
<feature type="transmembrane region" description="Helical" evidence="13">
    <location>
        <begin position="91"/>
        <end position="112"/>
    </location>
</feature>
<gene>
    <name evidence="13" type="primary">flhB</name>
    <name evidence="15" type="ordered locus">Hneap_0713</name>
</gene>
<keyword evidence="10 13" id="KW-0472">Membrane</keyword>
<dbReference type="Gene3D" id="6.10.250.2080">
    <property type="match status" value="1"/>
</dbReference>
<keyword evidence="6 13" id="KW-0812">Transmembrane</keyword>
<feature type="transmembrane region" description="Helical" evidence="13">
    <location>
        <begin position="147"/>
        <end position="168"/>
    </location>
</feature>
<dbReference type="SUPFAM" id="SSF160544">
    <property type="entry name" value="EscU C-terminal domain-like"/>
    <property type="match status" value="1"/>
</dbReference>
<evidence type="ECO:0000256" key="9">
    <source>
        <dbReference type="ARBA" id="ARBA00022989"/>
    </source>
</evidence>
<evidence type="ECO:0000256" key="2">
    <source>
        <dbReference type="ARBA" id="ARBA00010690"/>
    </source>
</evidence>
<feature type="transmembrane region" description="Helical" evidence="13">
    <location>
        <begin position="188"/>
        <end position="212"/>
    </location>
</feature>
<dbReference type="FunFam" id="3.40.1690.10:FF:000001">
    <property type="entry name" value="Flagellar biosynthetic protein FlhB"/>
    <property type="match status" value="1"/>
</dbReference>
<evidence type="ECO:0000256" key="10">
    <source>
        <dbReference type="ARBA" id="ARBA00023136"/>
    </source>
</evidence>
<dbReference type="Gene3D" id="3.40.1690.10">
    <property type="entry name" value="secretion proteins EscU"/>
    <property type="match status" value="1"/>
</dbReference>
<dbReference type="KEGG" id="hna:Hneap_0713"/>
<feature type="region of interest" description="Disordered" evidence="14">
    <location>
        <begin position="1"/>
        <end position="27"/>
    </location>
</feature>
<dbReference type="PANTHER" id="PTHR30531">
    <property type="entry name" value="FLAGELLAR BIOSYNTHETIC PROTEIN FLHB"/>
    <property type="match status" value="1"/>
</dbReference>
<dbReference type="InterPro" id="IPR006136">
    <property type="entry name" value="FlhB"/>
</dbReference>
<keyword evidence="16" id="KW-1185">Reference proteome</keyword>
<dbReference type="InterPro" id="IPR006135">
    <property type="entry name" value="T3SS_substrate_exporter"/>
</dbReference>
<name>D0KYP0_HALNC</name>
<dbReference type="Proteomes" id="UP000009102">
    <property type="component" value="Chromosome"/>
</dbReference>
<dbReference type="STRING" id="555778.Hneap_0713"/>
<dbReference type="OrthoDB" id="9807950at2"/>
<comment type="function">
    <text evidence="12 13">Required for formation of the rod structure in the basal body of the flagellar apparatus. Together with FliI and FliH, may constitute the export apparatus of flagellin.</text>
</comment>
<dbReference type="EMBL" id="CP001801">
    <property type="protein sequence ID" value="ACX95563.1"/>
    <property type="molecule type" value="Genomic_DNA"/>
</dbReference>
<dbReference type="InterPro" id="IPR029025">
    <property type="entry name" value="T3SS_substrate_exporter_C"/>
</dbReference>
<organism evidence="15 16">
    <name type="scientific">Halothiobacillus neapolitanus (strain ATCC 23641 / DSM 15147 / CIP 104769 / NCIMB 8539 / c2)</name>
    <name type="common">Thiobacillus neapolitanus</name>
    <dbReference type="NCBI Taxonomy" id="555778"/>
    <lineage>
        <taxon>Bacteria</taxon>
        <taxon>Pseudomonadati</taxon>
        <taxon>Pseudomonadota</taxon>
        <taxon>Gammaproteobacteria</taxon>
        <taxon>Chromatiales</taxon>
        <taxon>Halothiobacillaceae</taxon>
        <taxon>Halothiobacillus</taxon>
    </lineage>
</organism>
<evidence type="ECO:0000256" key="6">
    <source>
        <dbReference type="ARBA" id="ARBA00022692"/>
    </source>
</evidence>
<feature type="compositionally biased region" description="Basic and acidic residues" evidence="14">
    <location>
        <begin position="359"/>
        <end position="373"/>
    </location>
</feature>
<dbReference type="RefSeq" id="WP_012823599.1">
    <property type="nucleotide sequence ID" value="NC_013422.1"/>
</dbReference>
<keyword evidence="15" id="KW-0966">Cell projection</keyword>
<evidence type="ECO:0000256" key="1">
    <source>
        <dbReference type="ARBA" id="ARBA00004651"/>
    </source>
</evidence>
<keyword evidence="5 13" id="KW-1003">Cell membrane</keyword>
<keyword evidence="15" id="KW-0282">Flagellum</keyword>
<evidence type="ECO:0000256" key="8">
    <source>
        <dbReference type="ARBA" id="ARBA00022927"/>
    </source>
</evidence>
<dbReference type="HOGENOM" id="CLU_041013_1_2_6"/>
<keyword evidence="15" id="KW-0969">Cilium</keyword>
<keyword evidence="4 13" id="KW-0813">Transport</keyword>